<dbReference type="Proteomes" id="UP001241747">
    <property type="component" value="Unassembled WGS sequence"/>
</dbReference>
<dbReference type="Pfam" id="PF05638">
    <property type="entry name" value="T6SS_HCP"/>
    <property type="match status" value="1"/>
</dbReference>
<dbReference type="InterPro" id="IPR036624">
    <property type="entry name" value="Hcp1-lik_sf"/>
</dbReference>
<organism evidence="1 2">
    <name type="scientific">Xanthobacter agilis</name>
    <dbReference type="NCBI Taxonomy" id="47492"/>
    <lineage>
        <taxon>Bacteria</taxon>
        <taxon>Pseudomonadati</taxon>
        <taxon>Pseudomonadota</taxon>
        <taxon>Alphaproteobacteria</taxon>
        <taxon>Hyphomicrobiales</taxon>
        <taxon>Xanthobacteraceae</taxon>
        <taxon>Xanthobacter</taxon>
    </lineage>
</organism>
<gene>
    <name evidence="1" type="ORF">QOZ94_002371</name>
</gene>
<sequence length="171" mass="19003">MPQPAYISITGTKQGLISKGAFTSDSVGNIWQEGHEDECIVQAFSSNVIIPRDPQSGQPTGSRVHQPATITKYQDKASPLLWQALSTGEVLSEVTLSFWRTSTAGQQEKYFTIKWEDAVLVDGKGMIPNVLMSENSKLQDMEEWAFTYRKVTWTHEKAGTSGSDDWRKTGS</sequence>
<dbReference type="PANTHER" id="PTHR34319">
    <property type="entry name" value="MAJOR EXPORTED PROTEIN"/>
    <property type="match status" value="1"/>
</dbReference>
<keyword evidence="2" id="KW-1185">Reference proteome</keyword>
<name>A0ABU0LES8_XANAG</name>
<evidence type="ECO:0000313" key="1">
    <source>
        <dbReference type="EMBL" id="MDQ0505575.1"/>
    </source>
</evidence>
<dbReference type="RefSeq" id="WP_237343972.1">
    <property type="nucleotide sequence ID" value="NZ_JABWGX010000002.1"/>
</dbReference>
<dbReference type="PANTHER" id="PTHR34319:SF6">
    <property type="entry name" value="MAJOR EXPORTED PROTEIN"/>
    <property type="match status" value="1"/>
</dbReference>
<protein>
    <submittedName>
        <fullName evidence="1">Type VI secretion system secreted protein Hcp</fullName>
    </submittedName>
</protein>
<dbReference type="InterPro" id="IPR052947">
    <property type="entry name" value="T6SS_Hcp1_domain"/>
</dbReference>
<reference evidence="1 2" key="1">
    <citation type="submission" date="2023-07" db="EMBL/GenBank/DDBJ databases">
        <title>Genomic Encyclopedia of Type Strains, Phase IV (KMG-IV): sequencing the most valuable type-strain genomes for metagenomic binning, comparative biology and taxonomic classification.</title>
        <authorList>
            <person name="Goeker M."/>
        </authorList>
    </citation>
    <scope>NUCLEOTIDE SEQUENCE [LARGE SCALE GENOMIC DNA]</scope>
    <source>
        <strain evidence="1 2">DSM 3770</strain>
    </source>
</reference>
<dbReference type="SUPFAM" id="SSF141452">
    <property type="entry name" value="Hcp1-like"/>
    <property type="match status" value="1"/>
</dbReference>
<dbReference type="InterPro" id="IPR008514">
    <property type="entry name" value="T6SS_Hcp"/>
</dbReference>
<accession>A0ABU0LES8</accession>
<dbReference type="Gene3D" id="2.30.110.20">
    <property type="entry name" value="Hcp1-like"/>
    <property type="match status" value="1"/>
</dbReference>
<proteinExistence type="predicted"/>
<evidence type="ECO:0000313" key="2">
    <source>
        <dbReference type="Proteomes" id="UP001241747"/>
    </source>
</evidence>
<comment type="caution">
    <text evidence="1">The sequence shown here is derived from an EMBL/GenBank/DDBJ whole genome shotgun (WGS) entry which is preliminary data.</text>
</comment>
<dbReference type="EMBL" id="JAUSVY010000004">
    <property type="protein sequence ID" value="MDQ0505575.1"/>
    <property type="molecule type" value="Genomic_DNA"/>
</dbReference>
<dbReference type="NCBIfam" id="TIGR03344">
    <property type="entry name" value="VI_effect_Hcp1"/>
    <property type="match status" value="1"/>
</dbReference>